<accession>A0A0E3Z2W4</accession>
<organism evidence="1 2">
    <name type="scientific">Pseudoxanthomonas suwonensis</name>
    <dbReference type="NCBI Taxonomy" id="314722"/>
    <lineage>
        <taxon>Bacteria</taxon>
        <taxon>Pseudomonadati</taxon>
        <taxon>Pseudomonadota</taxon>
        <taxon>Gammaproteobacteria</taxon>
        <taxon>Lysobacterales</taxon>
        <taxon>Lysobacteraceae</taxon>
        <taxon>Pseudoxanthomonas</taxon>
    </lineage>
</organism>
<dbReference type="SUPFAM" id="SSF140566">
    <property type="entry name" value="FlgN-like"/>
    <property type="match status" value="1"/>
</dbReference>
<dbReference type="KEGG" id="psuw:WQ53_15760"/>
<gene>
    <name evidence="1" type="ORF">WQ53_15760</name>
</gene>
<dbReference type="GO" id="GO:0044780">
    <property type="term" value="P:bacterial-type flagellum assembly"/>
    <property type="evidence" value="ECO:0007669"/>
    <property type="project" value="InterPro"/>
</dbReference>
<sequence>MQPAVASDDALDRLAAALADERRALLDHDIELLVRSTQDKLQALRHLEADLPDGLGERLAELAEANRSNGALLARRRREVNWALRHLGRAESAPAYDAQGQAQQLQARRELAVV</sequence>
<dbReference type="EMBL" id="CP011144">
    <property type="protein sequence ID" value="AKC88007.1"/>
    <property type="molecule type" value="Genomic_DNA"/>
</dbReference>
<keyword evidence="1" id="KW-0969">Cilium</keyword>
<protein>
    <submittedName>
        <fullName evidence="1">Flagella protein</fullName>
    </submittedName>
</protein>
<reference evidence="1 2" key="1">
    <citation type="journal article" date="2015" name="Genome Announc.">
        <title>Complete Genome Sequence of Pseudoxanthomonas suwonensis Strain J1, a Cellulose-Degrading Bacterium Isolated from Leaf- and Wood-Enriched Soil.</title>
        <authorList>
            <person name="Hou L."/>
            <person name="Jiang J."/>
            <person name="Xu Z."/>
            <person name="Zhou Y."/>
            <person name="Leung F.C."/>
        </authorList>
    </citation>
    <scope>NUCLEOTIDE SEQUENCE [LARGE SCALE GENOMIC DNA]</scope>
    <source>
        <strain evidence="1 2">J1</strain>
    </source>
</reference>
<keyword evidence="1" id="KW-0282">Flagellum</keyword>
<proteinExistence type="predicted"/>
<dbReference type="PATRIC" id="fig|314722.6.peg.3410"/>
<dbReference type="OrthoDB" id="5988061at2"/>
<evidence type="ECO:0000313" key="2">
    <source>
        <dbReference type="Proteomes" id="UP000033067"/>
    </source>
</evidence>
<dbReference type="InterPro" id="IPR036679">
    <property type="entry name" value="FlgN-like_sf"/>
</dbReference>
<dbReference type="AlphaFoldDB" id="A0A0E3Z2W4"/>
<dbReference type="RefSeq" id="WP_052633630.1">
    <property type="nucleotide sequence ID" value="NZ_CP011144.1"/>
</dbReference>
<keyword evidence="1" id="KW-0966">Cell projection</keyword>
<keyword evidence="2" id="KW-1185">Reference proteome</keyword>
<dbReference type="Proteomes" id="UP000033067">
    <property type="component" value="Chromosome"/>
</dbReference>
<evidence type="ECO:0000313" key="1">
    <source>
        <dbReference type="EMBL" id="AKC88007.1"/>
    </source>
</evidence>
<name>A0A0E3Z2W4_9GAMM</name>